<dbReference type="EMBL" id="CAMKVN010002741">
    <property type="protein sequence ID" value="CAI2182424.1"/>
    <property type="molecule type" value="Genomic_DNA"/>
</dbReference>
<accession>A0A9W4SXA9</accession>
<dbReference type="PANTHER" id="PTHR46093">
    <property type="entry name" value="ACYL-COA-BINDING DOMAIN-CONTAINING PROTEIN 5"/>
    <property type="match status" value="1"/>
</dbReference>
<dbReference type="Gene3D" id="2.120.10.80">
    <property type="entry name" value="Kelch-type beta propeller"/>
    <property type="match status" value="1"/>
</dbReference>
<dbReference type="InterPro" id="IPR015915">
    <property type="entry name" value="Kelch-typ_b-propeller"/>
</dbReference>
<keyword evidence="5" id="KW-1185">Reference proteome</keyword>
<dbReference type="OrthoDB" id="432528at2759"/>
<evidence type="ECO:0000256" key="2">
    <source>
        <dbReference type="ARBA" id="ARBA00022737"/>
    </source>
</evidence>
<comment type="caution">
    <text evidence="4">The sequence shown here is derived from an EMBL/GenBank/DDBJ whole genome shotgun (WGS) entry which is preliminary data.</text>
</comment>
<evidence type="ECO:0000259" key="3">
    <source>
        <dbReference type="Pfam" id="PF24981"/>
    </source>
</evidence>
<dbReference type="InterPro" id="IPR056737">
    <property type="entry name" value="Beta-prop_ATRN-MKLN-like"/>
</dbReference>
<dbReference type="Pfam" id="PF24981">
    <property type="entry name" value="Beta-prop_ATRN-LZTR1"/>
    <property type="match status" value="1"/>
</dbReference>
<organism evidence="4 5">
    <name type="scientific">Funneliformis geosporum</name>
    <dbReference type="NCBI Taxonomy" id="1117311"/>
    <lineage>
        <taxon>Eukaryota</taxon>
        <taxon>Fungi</taxon>
        <taxon>Fungi incertae sedis</taxon>
        <taxon>Mucoromycota</taxon>
        <taxon>Glomeromycotina</taxon>
        <taxon>Glomeromycetes</taxon>
        <taxon>Glomerales</taxon>
        <taxon>Glomeraceae</taxon>
        <taxon>Funneliformis</taxon>
    </lineage>
</organism>
<keyword evidence="2" id="KW-0677">Repeat</keyword>
<sequence>YLFLSVESFTPAGRQSHSSVLVENKIYFFGGVMDDGNCTNEVFYLDWSKQFNSEFPSWTDLTLNSGLDFKSCWATAVLNDDTIYLIGGIMDDQNNDDSFVSLLYAFNPKSGQWNTPAIQGNKPERRRNVQAIADDTRNIYVFGGKTDENLGSKIVQFFNDMLILNVNDLTWSYGPIANVPLKRDLYTASLLSDGRIVYIGGREQYADNTQHEKFPIYNEN</sequence>
<dbReference type="AlphaFoldDB" id="A0A9W4SXA9"/>
<name>A0A9W4SXA9_9GLOM</name>
<evidence type="ECO:0000256" key="1">
    <source>
        <dbReference type="ARBA" id="ARBA00022441"/>
    </source>
</evidence>
<feature type="domain" description="Attractin/MKLN-like beta-propeller" evidence="3">
    <location>
        <begin position="8"/>
        <end position="212"/>
    </location>
</feature>
<evidence type="ECO:0000313" key="5">
    <source>
        <dbReference type="Proteomes" id="UP001153678"/>
    </source>
</evidence>
<reference evidence="4" key="1">
    <citation type="submission" date="2022-08" db="EMBL/GenBank/DDBJ databases">
        <authorList>
            <person name="Kallberg Y."/>
            <person name="Tangrot J."/>
            <person name="Rosling A."/>
        </authorList>
    </citation>
    <scope>NUCLEOTIDE SEQUENCE</scope>
    <source>
        <strain evidence="4">Wild A</strain>
    </source>
</reference>
<keyword evidence="1" id="KW-0880">Kelch repeat</keyword>
<dbReference type="PANTHER" id="PTHR46093:SF18">
    <property type="entry name" value="FIBRONECTIN TYPE-III DOMAIN-CONTAINING PROTEIN"/>
    <property type="match status" value="1"/>
</dbReference>
<protein>
    <submittedName>
        <fullName evidence="4">19558_t:CDS:1</fullName>
    </submittedName>
</protein>
<proteinExistence type="predicted"/>
<gene>
    <name evidence="4" type="ORF">FWILDA_LOCUS10573</name>
</gene>
<dbReference type="Proteomes" id="UP001153678">
    <property type="component" value="Unassembled WGS sequence"/>
</dbReference>
<evidence type="ECO:0000313" key="4">
    <source>
        <dbReference type="EMBL" id="CAI2182424.1"/>
    </source>
</evidence>
<feature type="non-terminal residue" evidence="4">
    <location>
        <position position="220"/>
    </location>
</feature>
<dbReference type="SUPFAM" id="SSF117281">
    <property type="entry name" value="Kelch motif"/>
    <property type="match status" value="1"/>
</dbReference>